<evidence type="ECO:0000313" key="1">
    <source>
        <dbReference type="EMBL" id="MFD1046345.1"/>
    </source>
</evidence>
<dbReference type="Proteomes" id="UP001597045">
    <property type="component" value="Unassembled WGS sequence"/>
</dbReference>
<dbReference type="SUPFAM" id="SSF54427">
    <property type="entry name" value="NTF2-like"/>
    <property type="match status" value="1"/>
</dbReference>
<sequence>MITGNSEVEEFFETRRAAQQSKDIDRLMRHYSPGTGYYDAISPLLFRGTDEVRRTFIRWFDGYDGPIRLKRTNAPS</sequence>
<dbReference type="EMBL" id="JBHTIS010000619">
    <property type="protein sequence ID" value="MFD1046345.1"/>
    <property type="molecule type" value="Genomic_DNA"/>
</dbReference>
<gene>
    <name evidence="1" type="ORF">ACFQ1S_12665</name>
</gene>
<reference evidence="2" key="1">
    <citation type="journal article" date="2019" name="Int. J. Syst. Evol. Microbiol.">
        <title>The Global Catalogue of Microorganisms (GCM) 10K type strain sequencing project: providing services to taxonomists for standard genome sequencing and annotation.</title>
        <authorList>
            <consortium name="The Broad Institute Genomics Platform"/>
            <consortium name="The Broad Institute Genome Sequencing Center for Infectious Disease"/>
            <person name="Wu L."/>
            <person name="Ma J."/>
        </authorList>
    </citation>
    <scope>NUCLEOTIDE SEQUENCE [LARGE SCALE GENOMIC DNA]</scope>
    <source>
        <strain evidence="2">JCM 31486</strain>
    </source>
</reference>
<accession>A0ABW3MBL0</accession>
<keyword evidence="2" id="KW-1185">Reference proteome</keyword>
<organism evidence="1 2">
    <name type="scientific">Kibdelosporangium lantanae</name>
    <dbReference type="NCBI Taxonomy" id="1497396"/>
    <lineage>
        <taxon>Bacteria</taxon>
        <taxon>Bacillati</taxon>
        <taxon>Actinomycetota</taxon>
        <taxon>Actinomycetes</taxon>
        <taxon>Pseudonocardiales</taxon>
        <taxon>Pseudonocardiaceae</taxon>
        <taxon>Kibdelosporangium</taxon>
    </lineage>
</organism>
<name>A0ABW3MBL0_9PSEU</name>
<comment type="caution">
    <text evidence="1">The sequence shown here is derived from an EMBL/GenBank/DDBJ whole genome shotgun (WGS) entry which is preliminary data.</text>
</comment>
<evidence type="ECO:0008006" key="3">
    <source>
        <dbReference type="Google" id="ProtNLM"/>
    </source>
</evidence>
<protein>
    <recommendedName>
        <fullName evidence="3">SnoaL-like domain-containing protein</fullName>
    </recommendedName>
</protein>
<dbReference type="InterPro" id="IPR032710">
    <property type="entry name" value="NTF2-like_dom_sf"/>
</dbReference>
<evidence type="ECO:0000313" key="2">
    <source>
        <dbReference type="Proteomes" id="UP001597045"/>
    </source>
</evidence>
<proteinExistence type="predicted"/>
<dbReference type="Gene3D" id="3.10.450.50">
    <property type="match status" value="1"/>
</dbReference>